<dbReference type="PANTHER" id="PTHR31642">
    <property type="entry name" value="TRICHOTHECENE 3-O-ACETYLTRANSFERASE"/>
    <property type="match status" value="1"/>
</dbReference>
<dbReference type="OrthoDB" id="626035at2759"/>
<keyword evidence="2" id="KW-0808">Transferase</keyword>
<evidence type="ECO:0000256" key="3">
    <source>
        <dbReference type="ARBA" id="ARBA00023315"/>
    </source>
</evidence>
<dbReference type="Pfam" id="PF02458">
    <property type="entry name" value="Transferase"/>
    <property type="match status" value="1"/>
</dbReference>
<keyword evidence="5" id="KW-1185">Reference proteome</keyword>
<dbReference type="GO" id="GO:0016747">
    <property type="term" value="F:acyltransferase activity, transferring groups other than amino-acyl groups"/>
    <property type="evidence" value="ECO:0007669"/>
    <property type="project" value="TreeGrafter"/>
</dbReference>
<evidence type="ECO:0008006" key="6">
    <source>
        <dbReference type="Google" id="ProtNLM"/>
    </source>
</evidence>
<dbReference type="InterPro" id="IPR050317">
    <property type="entry name" value="Plant_Fungal_Acyltransferase"/>
</dbReference>
<dbReference type="AlphaFoldDB" id="A0A9D5C3S0"/>
<comment type="caution">
    <text evidence="4">The sequence shown here is derived from an EMBL/GenBank/DDBJ whole genome shotgun (WGS) entry which is preliminary data.</text>
</comment>
<sequence length="207" mass="22820">MAKEKNKVEIIESCMVVPDKETPKHRLWLSNLDLYNHSDHAPIFYIYKPHGNSNDFFSADTLKKAMGKALVTFYPLAGRLVFDEKGRPEVDCNAEGALFSVARAHCTVEVFGGFHPSAAVRQLLVPSVTEPERSSILMLFQLTLFECGGVCLGCLCTTRSSTASPLSISSMHGLILPVAQISKLLLFSIALCFALDHPQQSVSTMWN</sequence>
<reference evidence="4" key="2">
    <citation type="journal article" date="2022" name="Hortic Res">
        <title>The genome of Dioscorea zingiberensis sheds light on the biosynthesis, origin and evolution of the medicinally important diosgenin saponins.</title>
        <authorList>
            <person name="Li Y."/>
            <person name="Tan C."/>
            <person name="Li Z."/>
            <person name="Guo J."/>
            <person name="Li S."/>
            <person name="Chen X."/>
            <person name="Wang C."/>
            <person name="Dai X."/>
            <person name="Yang H."/>
            <person name="Song W."/>
            <person name="Hou L."/>
            <person name="Xu J."/>
            <person name="Tong Z."/>
            <person name="Xu A."/>
            <person name="Yuan X."/>
            <person name="Wang W."/>
            <person name="Yang Q."/>
            <person name="Chen L."/>
            <person name="Sun Z."/>
            <person name="Wang K."/>
            <person name="Pan B."/>
            <person name="Chen J."/>
            <person name="Bao Y."/>
            <person name="Liu F."/>
            <person name="Qi X."/>
            <person name="Gang D.R."/>
            <person name="Wen J."/>
            <person name="Li J."/>
        </authorList>
    </citation>
    <scope>NUCLEOTIDE SEQUENCE</scope>
    <source>
        <strain evidence="4">Dzin_1.0</strain>
    </source>
</reference>
<comment type="similarity">
    <text evidence="1">Belongs to the plant acyltransferase family.</text>
</comment>
<organism evidence="4 5">
    <name type="scientific">Dioscorea zingiberensis</name>
    <dbReference type="NCBI Taxonomy" id="325984"/>
    <lineage>
        <taxon>Eukaryota</taxon>
        <taxon>Viridiplantae</taxon>
        <taxon>Streptophyta</taxon>
        <taxon>Embryophyta</taxon>
        <taxon>Tracheophyta</taxon>
        <taxon>Spermatophyta</taxon>
        <taxon>Magnoliopsida</taxon>
        <taxon>Liliopsida</taxon>
        <taxon>Dioscoreales</taxon>
        <taxon>Dioscoreaceae</taxon>
        <taxon>Dioscorea</taxon>
    </lineage>
</organism>
<dbReference type="InterPro" id="IPR023213">
    <property type="entry name" value="CAT-like_dom_sf"/>
</dbReference>
<gene>
    <name evidence="4" type="ORF">J5N97_026923</name>
</gene>
<name>A0A9D5C3S0_9LILI</name>
<protein>
    <recommendedName>
        <fullName evidence="6">Shikimate O-hydroxycinnamoyltransferase</fullName>
    </recommendedName>
</protein>
<dbReference type="Gene3D" id="3.30.559.10">
    <property type="entry name" value="Chloramphenicol acetyltransferase-like domain"/>
    <property type="match status" value="1"/>
</dbReference>
<dbReference type="EMBL" id="JAGGNH010000008">
    <property type="protein sequence ID" value="KAJ0965785.1"/>
    <property type="molecule type" value="Genomic_DNA"/>
</dbReference>
<proteinExistence type="inferred from homology"/>
<dbReference type="Proteomes" id="UP001085076">
    <property type="component" value="Miscellaneous, Linkage group lg08"/>
</dbReference>
<evidence type="ECO:0000256" key="2">
    <source>
        <dbReference type="ARBA" id="ARBA00022679"/>
    </source>
</evidence>
<keyword evidence="3" id="KW-0012">Acyltransferase</keyword>
<accession>A0A9D5C3S0</accession>
<evidence type="ECO:0000256" key="1">
    <source>
        <dbReference type="ARBA" id="ARBA00009861"/>
    </source>
</evidence>
<evidence type="ECO:0000313" key="4">
    <source>
        <dbReference type="EMBL" id="KAJ0965785.1"/>
    </source>
</evidence>
<dbReference type="PANTHER" id="PTHR31642:SF138">
    <property type="entry name" value="PUTRESCINE HYDROXYCINNAMOYLTRANSFERASE 1"/>
    <property type="match status" value="1"/>
</dbReference>
<reference evidence="4" key="1">
    <citation type="submission" date="2021-03" db="EMBL/GenBank/DDBJ databases">
        <authorList>
            <person name="Li Z."/>
            <person name="Yang C."/>
        </authorList>
    </citation>
    <scope>NUCLEOTIDE SEQUENCE</scope>
    <source>
        <strain evidence="4">Dzin_1.0</strain>
        <tissue evidence="4">Leaf</tissue>
    </source>
</reference>
<evidence type="ECO:0000313" key="5">
    <source>
        <dbReference type="Proteomes" id="UP001085076"/>
    </source>
</evidence>